<feature type="region of interest" description="Disordered" evidence="1">
    <location>
        <begin position="11"/>
        <end position="36"/>
    </location>
</feature>
<keyword evidence="3" id="KW-1185">Reference proteome</keyword>
<dbReference type="AlphaFoldDB" id="A0A392T3T8"/>
<feature type="non-terminal residue" evidence="2">
    <location>
        <position position="65"/>
    </location>
</feature>
<protein>
    <submittedName>
        <fullName evidence="2">Uncharacterized protein</fullName>
    </submittedName>
</protein>
<evidence type="ECO:0000256" key="1">
    <source>
        <dbReference type="SAM" id="MobiDB-lite"/>
    </source>
</evidence>
<feature type="non-terminal residue" evidence="2">
    <location>
        <position position="1"/>
    </location>
</feature>
<comment type="caution">
    <text evidence="2">The sequence shown here is derived from an EMBL/GenBank/DDBJ whole genome shotgun (WGS) entry which is preliminary data.</text>
</comment>
<evidence type="ECO:0000313" key="2">
    <source>
        <dbReference type="EMBL" id="MCI54800.1"/>
    </source>
</evidence>
<organism evidence="2 3">
    <name type="scientific">Trifolium medium</name>
    <dbReference type="NCBI Taxonomy" id="97028"/>
    <lineage>
        <taxon>Eukaryota</taxon>
        <taxon>Viridiplantae</taxon>
        <taxon>Streptophyta</taxon>
        <taxon>Embryophyta</taxon>
        <taxon>Tracheophyta</taxon>
        <taxon>Spermatophyta</taxon>
        <taxon>Magnoliopsida</taxon>
        <taxon>eudicotyledons</taxon>
        <taxon>Gunneridae</taxon>
        <taxon>Pentapetalae</taxon>
        <taxon>rosids</taxon>
        <taxon>fabids</taxon>
        <taxon>Fabales</taxon>
        <taxon>Fabaceae</taxon>
        <taxon>Papilionoideae</taxon>
        <taxon>50 kb inversion clade</taxon>
        <taxon>NPAAA clade</taxon>
        <taxon>Hologalegina</taxon>
        <taxon>IRL clade</taxon>
        <taxon>Trifolieae</taxon>
        <taxon>Trifolium</taxon>
    </lineage>
</organism>
<dbReference type="Proteomes" id="UP000265520">
    <property type="component" value="Unassembled WGS sequence"/>
</dbReference>
<dbReference type="EMBL" id="LXQA010485423">
    <property type="protein sequence ID" value="MCI54800.1"/>
    <property type="molecule type" value="Genomic_DNA"/>
</dbReference>
<name>A0A392T3T8_9FABA</name>
<accession>A0A392T3T8</accession>
<sequence>SNIIDKFCAEGPFSTPHKSIPPVDLDDDDLSDGSDYAEDTQTSVFVADLIVNPEASVRDIDNMNV</sequence>
<proteinExistence type="predicted"/>
<reference evidence="2 3" key="1">
    <citation type="journal article" date="2018" name="Front. Plant Sci.">
        <title>Red Clover (Trifolium pratense) and Zigzag Clover (T. medium) - A Picture of Genomic Similarities and Differences.</title>
        <authorList>
            <person name="Dluhosova J."/>
            <person name="Istvanek J."/>
            <person name="Nedelnik J."/>
            <person name="Repkova J."/>
        </authorList>
    </citation>
    <scope>NUCLEOTIDE SEQUENCE [LARGE SCALE GENOMIC DNA]</scope>
    <source>
        <strain evidence="3">cv. 10/8</strain>
        <tissue evidence="2">Leaf</tissue>
    </source>
</reference>
<feature type="compositionally biased region" description="Acidic residues" evidence="1">
    <location>
        <begin position="24"/>
        <end position="36"/>
    </location>
</feature>
<evidence type="ECO:0000313" key="3">
    <source>
        <dbReference type="Proteomes" id="UP000265520"/>
    </source>
</evidence>